<dbReference type="Proteomes" id="UP000316614">
    <property type="component" value="Chromosome"/>
</dbReference>
<keyword evidence="2" id="KW-1185">Reference proteome</keyword>
<dbReference type="KEGG" id="echi:FKX85_20900"/>
<reference evidence="1 2" key="1">
    <citation type="submission" date="2019-06" db="EMBL/GenBank/DDBJ databases">
        <title>Echinicola alkalisoli sp. nov. isolated from saline soil.</title>
        <authorList>
            <person name="Sun J.-Q."/>
            <person name="Xu L."/>
        </authorList>
    </citation>
    <scope>NUCLEOTIDE SEQUENCE [LARGE SCALE GENOMIC DNA]</scope>
    <source>
        <strain evidence="1 2">LN3S3</strain>
    </source>
</reference>
<dbReference type="EMBL" id="CP041253">
    <property type="protein sequence ID" value="QDH81355.1"/>
    <property type="molecule type" value="Genomic_DNA"/>
</dbReference>
<evidence type="ECO:0008006" key="3">
    <source>
        <dbReference type="Google" id="ProtNLM"/>
    </source>
</evidence>
<proteinExistence type="predicted"/>
<dbReference type="AlphaFoldDB" id="A0A514CNF9"/>
<evidence type="ECO:0000313" key="1">
    <source>
        <dbReference type="EMBL" id="QDH81355.1"/>
    </source>
</evidence>
<dbReference type="OrthoDB" id="839616at2"/>
<organism evidence="1 2">
    <name type="scientific">Echinicola soli</name>
    <dbReference type="NCBI Taxonomy" id="2591634"/>
    <lineage>
        <taxon>Bacteria</taxon>
        <taxon>Pseudomonadati</taxon>
        <taxon>Bacteroidota</taxon>
        <taxon>Cytophagia</taxon>
        <taxon>Cytophagales</taxon>
        <taxon>Cyclobacteriaceae</taxon>
        <taxon>Echinicola</taxon>
    </lineage>
</organism>
<sequence length="107" mass="11965">MYRSGKPCNYFIIENDPEVRAKIQKSLSQARFTCLGNTGTSTQVGKRLNDCSPSPDIIMVGLYKETTHIVNYVGSKFPKASIILIVKTGESFEDELLSKQKVNYISI</sequence>
<protein>
    <recommendedName>
        <fullName evidence="3">Response regulatory domain-containing protein</fullName>
    </recommendedName>
</protein>
<dbReference type="RefSeq" id="WP_141616569.1">
    <property type="nucleotide sequence ID" value="NZ_CP041253.1"/>
</dbReference>
<name>A0A514CNF9_9BACT</name>
<evidence type="ECO:0000313" key="2">
    <source>
        <dbReference type="Proteomes" id="UP000316614"/>
    </source>
</evidence>
<accession>A0A514CNF9</accession>
<gene>
    <name evidence="1" type="ORF">FKX85_20900</name>
</gene>